<keyword evidence="1" id="KW-0805">Transcription regulation</keyword>
<feature type="region of interest" description="Disordered" evidence="4">
    <location>
        <begin position="141"/>
        <end position="198"/>
    </location>
</feature>
<feature type="domain" description="HTH marR-type" evidence="5">
    <location>
        <begin position="1"/>
        <end position="136"/>
    </location>
</feature>
<dbReference type="PANTHER" id="PTHR42756">
    <property type="entry name" value="TRANSCRIPTIONAL REGULATOR, MARR"/>
    <property type="match status" value="1"/>
</dbReference>
<keyword evidence="2" id="KW-0238">DNA-binding</keyword>
<gene>
    <name evidence="6" type="ORF">KTA_16200</name>
</gene>
<evidence type="ECO:0000256" key="1">
    <source>
        <dbReference type="ARBA" id="ARBA00023015"/>
    </source>
</evidence>
<keyword evidence="3" id="KW-0804">Transcription</keyword>
<name>A0A455T2A4_9CHLR</name>
<dbReference type="SMART" id="SM00347">
    <property type="entry name" value="HTH_MARR"/>
    <property type="match status" value="1"/>
</dbReference>
<dbReference type="Pfam" id="PF12802">
    <property type="entry name" value="MarR_2"/>
    <property type="match status" value="1"/>
</dbReference>
<proteinExistence type="predicted"/>
<evidence type="ECO:0000259" key="5">
    <source>
        <dbReference type="PROSITE" id="PS50995"/>
    </source>
</evidence>
<dbReference type="SUPFAM" id="SSF46785">
    <property type="entry name" value="Winged helix' DNA-binding domain"/>
    <property type="match status" value="1"/>
</dbReference>
<reference evidence="6" key="1">
    <citation type="submission" date="2018-12" db="EMBL/GenBank/DDBJ databases">
        <title>Novel natural products biosynthetic potential of the class Ktedonobacteria.</title>
        <authorList>
            <person name="Zheng Y."/>
            <person name="Saitou A."/>
            <person name="Wang C.M."/>
            <person name="Toyoda A."/>
            <person name="Minakuchi Y."/>
            <person name="Sekiguchi Y."/>
            <person name="Ueda K."/>
            <person name="Takano H."/>
            <person name="Sakai Y."/>
            <person name="Yokota A."/>
            <person name="Yabe S."/>
        </authorList>
    </citation>
    <scope>NUCLEOTIDE SEQUENCE</scope>
    <source>
        <strain evidence="6">A3-2</strain>
    </source>
</reference>
<dbReference type="Gene3D" id="1.10.10.10">
    <property type="entry name" value="Winged helix-like DNA-binding domain superfamily/Winged helix DNA-binding domain"/>
    <property type="match status" value="1"/>
</dbReference>
<evidence type="ECO:0000313" key="6">
    <source>
        <dbReference type="EMBL" id="BBH93421.1"/>
    </source>
</evidence>
<dbReference type="PANTHER" id="PTHR42756:SF1">
    <property type="entry name" value="TRANSCRIPTIONAL REPRESSOR OF EMRAB OPERON"/>
    <property type="match status" value="1"/>
</dbReference>
<dbReference type="GO" id="GO:0003700">
    <property type="term" value="F:DNA-binding transcription factor activity"/>
    <property type="evidence" value="ECO:0007669"/>
    <property type="project" value="InterPro"/>
</dbReference>
<dbReference type="AlphaFoldDB" id="A0A455T2A4"/>
<dbReference type="PROSITE" id="PS50995">
    <property type="entry name" value="HTH_MARR_2"/>
    <property type="match status" value="1"/>
</dbReference>
<accession>A0A455T2A4</accession>
<dbReference type="InterPro" id="IPR000835">
    <property type="entry name" value="HTH_MarR-typ"/>
</dbReference>
<dbReference type="InterPro" id="IPR036390">
    <property type="entry name" value="WH_DNA-bd_sf"/>
</dbReference>
<dbReference type="InterPro" id="IPR011991">
    <property type="entry name" value="ArsR-like_HTH"/>
</dbReference>
<organism evidence="6">
    <name type="scientific">Thermogemmatispora argillosa</name>
    <dbReference type="NCBI Taxonomy" id="2045280"/>
    <lineage>
        <taxon>Bacteria</taxon>
        <taxon>Bacillati</taxon>
        <taxon>Chloroflexota</taxon>
        <taxon>Ktedonobacteria</taxon>
        <taxon>Thermogemmatisporales</taxon>
        <taxon>Thermogemmatisporaceae</taxon>
        <taxon>Thermogemmatispora</taxon>
    </lineage>
</organism>
<evidence type="ECO:0000256" key="4">
    <source>
        <dbReference type="SAM" id="MobiDB-lite"/>
    </source>
</evidence>
<sequence>MASERLVEDLLALWRLLRRSTHPVRRAEMTPEQYWLLKSLSRRGACSVGELATALGLSGSSVTSACKRLEKAGFVRRVRQGEGGDERVVLVELTARGSEQVAAWQRERRAVLSRMLEPLTPQEQDELQRLIERVLAAAEAAGGWHEGEGDGQGQERPSRGHAPGKPDQDQGPGVPKSEGSGAGPASDAIPAVEGGQAE</sequence>
<evidence type="ECO:0000256" key="3">
    <source>
        <dbReference type="ARBA" id="ARBA00023163"/>
    </source>
</evidence>
<dbReference type="EMBL" id="AP019377">
    <property type="protein sequence ID" value="BBH93421.1"/>
    <property type="molecule type" value="Genomic_DNA"/>
</dbReference>
<evidence type="ECO:0000256" key="2">
    <source>
        <dbReference type="ARBA" id="ARBA00023125"/>
    </source>
</evidence>
<dbReference type="GO" id="GO:0003677">
    <property type="term" value="F:DNA binding"/>
    <property type="evidence" value="ECO:0007669"/>
    <property type="project" value="UniProtKB-KW"/>
</dbReference>
<dbReference type="CDD" id="cd00090">
    <property type="entry name" value="HTH_ARSR"/>
    <property type="match status" value="1"/>
</dbReference>
<dbReference type="PRINTS" id="PR00598">
    <property type="entry name" value="HTHMARR"/>
</dbReference>
<dbReference type="InterPro" id="IPR036388">
    <property type="entry name" value="WH-like_DNA-bd_sf"/>
</dbReference>
<protein>
    <recommendedName>
        <fullName evidence="5">HTH marR-type domain-containing protein</fullName>
    </recommendedName>
</protein>